<organism evidence="1 2">
    <name type="scientific">Gardnerella vaginalis</name>
    <dbReference type="NCBI Taxonomy" id="2702"/>
    <lineage>
        <taxon>Bacteria</taxon>
        <taxon>Bacillati</taxon>
        <taxon>Actinomycetota</taxon>
        <taxon>Actinomycetes</taxon>
        <taxon>Bifidobacteriales</taxon>
        <taxon>Bifidobacteriaceae</taxon>
        <taxon>Gardnerella</taxon>
    </lineage>
</organism>
<dbReference type="AlphaFoldDB" id="A0A133NQY7"/>
<accession>A0A133NQY7</accession>
<reference evidence="1 2" key="1">
    <citation type="submission" date="2016-01" db="EMBL/GenBank/DDBJ databases">
        <authorList>
            <person name="Oliw E.H."/>
        </authorList>
    </citation>
    <scope>NUCLEOTIDE SEQUENCE [LARGE SCALE GENOMIC DNA]</scope>
    <source>
        <strain evidence="1 2">GED7760B</strain>
    </source>
</reference>
<evidence type="ECO:0000313" key="2">
    <source>
        <dbReference type="Proteomes" id="UP000070558"/>
    </source>
</evidence>
<dbReference type="Proteomes" id="UP000070558">
    <property type="component" value="Unassembled WGS sequence"/>
</dbReference>
<name>A0A133NQY7_GARVA</name>
<dbReference type="EMBL" id="LRQA01000028">
    <property type="protein sequence ID" value="KXA18713.1"/>
    <property type="molecule type" value="Genomic_DNA"/>
</dbReference>
<evidence type="ECO:0000313" key="1">
    <source>
        <dbReference type="EMBL" id="KXA18713.1"/>
    </source>
</evidence>
<comment type="caution">
    <text evidence="1">The sequence shown here is derived from an EMBL/GenBank/DDBJ whole genome shotgun (WGS) entry which is preliminary data.</text>
</comment>
<proteinExistence type="predicted"/>
<sequence length="51" mass="6219">MLYATYSNATYSNAIYASFPINQILRNISIYSYIYHFNDFLFNFTYFFLFN</sequence>
<gene>
    <name evidence="1" type="ORF">HMPREF3216_00351</name>
</gene>
<protein>
    <submittedName>
        <fullName evidence="1">Uncharacterized protein</fullName>
    </submittedName>
</protein>